<organism evidence="2 3">
    <name type="scientific">Aeromicrobium marinum DSM 15272</name>
    <dbReference type="NCBI Taxonomy" id="585531"/>
    <lineage>
        <taxon>Bacteria</taxon>
        <taxon>Bacillati</taxon>
        <taxon>Actinomycetota</taxon>
        <taxon>Actinomycetes</taxon>
        <taxon>Propionibacteriales</taxon>
        <taxon>Nocardioidaceae</taxon>
        <taxon>Aeromicrobium</taxon>
    </lineage>
</organism>
<dbReference type="eggNOG" id="COG3371">
    <property type="taxonomic scope" value="Bacteria"/>
</dbReference>
<evidence type="ECO:0000256" key="1">
    <source>
        <dbReference type="SAM" id="Phobius"/>
    </source>
</evidence>
<feature type="transmembrane region" description="Helical" evidence="1">
    <location>
        <begin position="45"/>
        <end position="65"/>
    </location>
</feature>
<dbReference type="EMBL" id="ACLF03000003">
    <property type="protein sequence ID" value="EFQ84225.1"/>
    <property type="molecule type" value="Genomic_DNA"/>
</dbReference>
<keyword evidence="1" id="KW-1133">Transmembrane helix</keyword>
<dbReference type="Proteomes" id="UP000003111">
    <property type="component" value="Unassembled WGS sequence"/>
</dbReference>
<dbReference type="STRING" id="585531.HMPREF0063_10941"/>
<gene>
    <name evidence="2" type="ORF">HMPREF0063_10941</name>
</gene>
<keyword evidence="1" id="KW-0812">Transmembrane</keyword>
<evidence type="ECO:0000313" key="2">
    <source>
        <dbReference type="EMBL" id="EFQ84225.1"/>
    </source>
</evidence>
<evidence type="ECO:0008006" key="4">
    <source>
        <dbReference type="Google" id="ProtNLM"/>
    </source>
</evidence>
<feature type="transmembrane region" description="Helical" evidence="1">
    <location>
        <begin position="168"/>
        <end position="185"/>
    </location>
</feature>
<dbReference type="InterPro" id="IPR009339">
    <property type="entry name" value="DUF998"/>
</dbReference>
<dbReference type="AlphaFoldDB" id="E2SAF1"/>
<feature type="transmembrane region" description="Helical" evidence="1">
    <location>
        <begin position="102"/>
        <end position="120"/>
    </location>
</feature>
<dbReference type="Pfam" id="PF06197">
    <property type="entry name" value="DUF998"/>
    <property type="match status" value="1"/>
</dbReference>
<dbReference type="RefSeq" id="WP_007077963.1">
    <property type="nucleotide sequence ID" value="NZ_CM001024.1"/>
</dbReference>
<proteinExistence type="predicted"/>
<dbReference type="HOGENOM" id="CLU_080422_3_0_11"/>
<feature type="transmembrane region" description="Helical" evidence="1">
    <location>
        <begin position="77"/>
        <end position="96"/>
    </location>
</feature>
<feature type="transmembrane region" description="Helical" evidence="1">
    <location>
        <begin position="132"/>
        <end position="156"/>
    </location>
</feature>
<sequence>MLVEVLVGLRASADYSFVGSTISDLGNTACRTVRGDLLCSPGHPVMNPAFIWFGCTLALGALLFARRHLPGRAGTTAVALWCVSGAGSVGVGLVTVNENGALHGLVALPIFLAQPLALAFMGRSLVASQPRLAHATTAVAALSAIGVAAFVGTVAVDGSWAIGATERLALWPGYVWVAVVALTRARAQVR</sequence>
<evidence type="ECO:0000313" key="3">
    <source>
        <dbReference type="Proteomes" id="UP000003111"/>
    </source>
</evidence>
<protein>
    <recommendedName>
        <fullName evidence="4">DUF998 domain-containing protein</fullName>
    </recommendedName>
</protein>
<name>E2SAF1_9ACTN</name>
<accession>E2SAF1</accession>
<reference evidence="2" key="1">
    <citation type="submission" date="2010-08" db="EMBL/GenBank/DDBJ databases">
        <authorList>
            <person name="Muzny D."/>
            <person name="Qin X."/>
            <person name="Buhay C."/>
            <person name="Dugan-Rocha S."/>
            <person name="Ding Y."/>
            <person name="Chen G."/>
            <person name="Hawes A."/>
            <person name="Holder M."/>
            <person name="Jhangiani S."/>
            <person name="Johnson A."/>
            <person name="Khan Z."/>
            <person name="Li Z."/>
            <person name="Liu W."/>
            <person name="Liu X."/>
            <person name="Perez L."/>
            <person name="Shen H."/>
            <person name="Wang Q."/>
            <person name="Watt J."/>
            <person name="Xi L."/>
            <person name="Xin Y."/>
            <person name="Zhou J."/>
            <person name="Deng J."/>
            <person name="Jiang H."/>
            <person name="Liu Y."/>
            <person name="Qu J."/>
            <person name="Song X.-Z."/>
            <person name="Zhang L."/>
            <person name="Villasana D."/>
            <person name="Johnson A."/>
            <person name="Liu J."/>
            <person name="Liyanage D."/>
            <person name="Lorensuhewa L."/>
            <person name="Robinson T."/>
            <person name="Song A."/>
            <person name="Song B.-B."/>
            <person name="Dinh H."/>
            <person name="Thornton R."/>
            <person name="Coyle M."/>
            <person name="Francisco L."/>
            <person name="Jackson L."/>
            <person name="Javaid M."/>
            <person name="Korchina V."/>
            <person name="Kovar C."/>
            <person name="Mata R."/>
            <person name="Mathew T."/>
            <person name="Ngo R."/>
            <person name="Nguyen L."/>
            <person name="Nguyen N."/>
            <person name="Okwuonu G."/>
            <person name="Ongeri F."/>
            <person name="Pham C."/>
            <person name="Simmons D."/>
            <person name="Wilczek-Boney K."/>
            <person name="Hale W."/>
            <person name="Jakkamsetti A."/>
            <person name="Pham P."/>
            <person name="Ruth R."/>
            <person name="San Lucas F."/>
            <person name="Warren J."/>
            <person name="Zhang J."/>
            <person name="Zhao Z."/>
            <person name="Zhou C."/>
            <person name="Zhu D."/>
            <person name="Lee S."/>
            <person name="Bess C."/>
            <person name="Blankenburg K."/>
            <person name="Forbes L."/>
            <person name="Fu Q."/>
            <person name="Gubbala S."/>
            <person name="Hirani K."/>
            <person name="Jayaseelan J.C."/>
            <person name="Lara F."/>
            <person name="Munidasa M."/>
            <person name="Palculict T."/>
            <person name="Patil S."/>
            <person name="Pu L.-L."/>
            <person name="Saada N."/>
            <person name="Tang L."/>
            <person name="Weissenberger G."/>
            <person name="Zhu Y."/>
            <person name="Hemphill L."/>
            <person name="Shang Y."/>
            <person name="Youmans B."/>
            <person name="Ayvaz T."/>
            <person name="Ross M."/>
            <person name="Santibanez J."/>
            <person name="Aqrawi P."/>
            <person name="Gross S."/>
            <person name="Joshi V."/>
            <person name="Fowler G."/>
            <person name="Nazareth L."/>
            <person name="Reid J."/>
            <person name="Worley K."/>
            <person name="Petrosino J."/>
            <person name="Highlander S."/>
            <person name="Gibbs R."/>
        </authorList>
    </citation>
    <scope>NUCLEOTIDE SEQUENCE [LARGE SCALE GENOMIC DNA]</scope>
    <source>
        <strain evidence="2">DSM 15272</strain>
    </source>
</reference>
<comment type="caution">
    <text evidence="2">The sequence shown here is derived from an EMBL/GenBank/DDBJ whole genome shotgun (WGS) entry which is preliminary data.</text>
</comment>
<keyword evidence="1" id="KW-0472">Membrane</keyword>
<keyword evidence="3" id="KW-1185">Reference proteome</keyword>